<sequence>MLSIIIAPRTETLIVCNLSNQQPLVDLERDI</sequence>
<dbReference type="HOGENOM" id="CLU_2252466_0_0_1"/>
<dbReference type="KEGG" id="cel:CELE_F36A4.5"/>
<reference evidence="1 2" key="1">
    <citation type="journal article" date="1998" name="Science">
        <title>Genome sequence of the nematode C. elegans: a platform for investigating biology.</title>
        <authorList>
            <consortium name="The C. elegans sequencing consortium"/>
            <person name="Sulson J.E."/>
            <person name="Waterston R."/>
        </authorList>
    </citation>
    <scope>NUCLEOTIDE SEQUENCE [LARGE SCALE GENOMIC DNA]</scope>
    <source>
        <strain evidence="1 2">Bristol N2</strain>
    </source>
</reference>
<dbReference type="WormBase" id="F36A4.5b">
    <property type="protein sequence ID" value="CE48928"/>
    <property type="gene ID" value="WBGene00018084"/>
</dbReference>
<dbReference type="AGR" id="WB:WBGene00018084"/>
<protein>
    <submittedName>
        <fullName evidence="1">MBL fold metallo-hydrolase</fullName>
    </submittedName>
</protein>
<dbReference type="ExpressionAtlas" id="U4PB75">
    <property type="expression patterns" value="baseline and differential"/>
</dbReference>
<dbReference type="RefSeq" id="NP_001294373.1">
    <property type="nucleotide sequence ID" value="NM_001307444.1"/>
</dbReference>
<dbReference type="EMBL" id="BX284604">
    <property type="protein sequence ID" value="CDH93102.1"/>
    <property type="molecule type" value="Genomic_DNA"/>
</dbReference>
<gene>
    <name evidence="1" type="ORF">CELE_F36A4.5</name>
    <name evidence="1 3" type="ORF">F36A4.5</name>
</gene>
<dbReference type="Proteomes" id="UP000001940">
    <property type="component" value="Chromosome IV"/>
</dbReference>
<organism evidence="1 2">
    <name type="scientific">Caenorhabditis elegans</name>
    <dbReference type="NCBI Taxonomy" id="6239"/>
    <lineage>
        <taxon>Eukaryota</taxon>
        <taxon>Metazoa</taxon>
        <taxon>Ecdysozoa</taxon>
        <taxon>Nematoda</taxon>
        <taxon>Chromadorea</taxon>
        <taxon>Rhabditida</taxon>
        <taxon>Rhabditina</taxon>
        <taxon>Rhabditomorpha</taxon>
        <taxon>Rhabditoidea</taxon>
        <taxon>Rhabditidae</taxon>
        <taxon>Peloderinae</taxon>
        <taxon>Caenorhabditis</taxon>
    </lineage>
</organism>
<accession>U4PB75</accession>
<dbReference type="GeneID" id="185342"/>
<evidence type="ECO:0000313" key="1">
    <source>
        <dbReference type="EMBL" id="CDH93102.1"/>
    </source>
</evidence>
<evidence type="ECO:0000313" key="3">
    <source>
        <dbReference type="WormBase" id="F36A4.5b"/>
    </source>
</evidence>
<evidence type="ECO:0000313" key="2">
    <source>
        <dbReference type="Proteomes" id="UP000001940"/>
    </source>
</evidence>
<keyword evidence="2" id="KW-1185">Reference proteome</keyword>
<dbReference type="AlphaFoldDB" id="U4PB75"/>
<dbReference type="CTD" id="185342"/>
<dbReference type="Bgee" id="WBGene00018084">
    <property type="expression patterns" value="Expressed in embryo and 2 other cell types or tissues"/>
</dbReference>
<proteinExistence type="predicted"/>
<name>U4PB75_CAEEL</name>